<proteinExistence type="inferred from homology"/>
<dbReference type="RefSeq" id="WP_099310411.1">
    <property type="nucleotide sequence ID" value="NZ_CP032101.1"/>
</dbReference>
<evidence type="ECO:0000256" key="5">
    <source>
        <dbReference type="RuleBase" id="RU362076"/>
    </source>
</evidence>
<evidence type="ECO:0000313" key="9">
    <source>
        <dbReference type="Proteomes" id="UP000264693"/>
    </source>
</evidence>
<dbReference type="GO" id="GO:0044781">
    <property type="term" value="P:bacterial-type flagellum organization"/>
    <property type="evidence" value="ECO:0007669"/>
    <property type="project" value="UniProtKB-UniRule"/>
</dbReference>
<keyword evidence="6" id="KW-0966">Cell projection</keyword>
<dbReference type="KEGG" id="amar:AMRN_2260"/>
<evidence type="ECO:0000256" key="4">
    <source>
        <dbReference type="ARBA" id="ARBA00024746"/>
    </source>
</evidence>
<evidence type="ECO:0000256" key="1">
    <source>
        <dbReference type="ARBA" id="ARBA00010577"/>
    </source>
</evidence>
<evidence type="ECO:0000256" key="3">
    <source>
        <dbReference type="ARBA" id="ARBA00022795"/>
    </source>
</evidence>
<organism evidence="6 9">
    <name type="scientific">Malaciobacter marinus</name>
    <dbReference type="NCBI Taxonomy" id="505249"/>
    <lineage>
        <taxon>Bacteria</taxon>
        <taxon>Pseudomonadati</taxon>
        <taxon>Campylobacterota</taxon>
        <taxon>Epsilonproteobacteria</taxon>
        <taxon>Campylobacterales</taxon>
        <taxon>Arcobacteraceae</taxon>
        <taxon>Malaciobacter</taxon>
    </lineage>
</organism>
<keyword evidence="6" id="KW-0969">Cilium</keyword>
<dbReference type="AlphaFoldDB" id="A0A347TMZ4"/>
<gene>
    <name evidence="6" type="primary">flgD</name>
    <name evidence="6" type="ORF">AMRN_2260</name>
    <name evidence="7" type="ORF">CPH92_03575</name>
</gene>
<dbReference type="Proteomes" id="UP000224740">
    <property type="component" value="Unassembled WGS sequence"/>
</dbReference>
<reference evidence="7" key="2">
    <citation type="submission" date="2017-09" db="EMBL/GenBank/DDBJ databases">
        <authorList>
            <person name="Perez-Cataluna A."/>
            <person name="Figueras M.J."/>
            <person name="Salas-Masso N."/>
        </authorList>
    </citation>
    <scope>NUCLEOTIDE SEQUENCE</scope>
    <source>
        <strain evidence="7">CECT 7727</strain>
    </source>
</reference>
<evidence type="ECO:0000313" key="7">
    <source>
        <dbReference type="EMBL" id="PHO16022.1"/>
    </source>
</evidence>
<reference evidence="8" key="1">
    <citation type="submission" date="2017-09" db="EMBL/GenBank/DDBJ databases">
        <title>Arcobacter canalis sp. nov., a new species isolated from a water canal contaminated with urban sewage.</title>
        <authorList>
            <person name="Perez-Cataluna A."/>
            <person name="Salas-Masso N."/>
            <person name="Figueras M.J."/>
        </authorList>
    </citation>
    <scope>NUCLEOTIDE SEQUENCE [LARGE SCALE GENOMIC DNA]</scope>
    <source>
        <strain evidence="8">CECT 7727</strain>
    </source>
</reference>
<evidence type="ECO:0000313" key="6">
    <source>
        <dbReference type="EMBL" id="AXX87972.1"/>
    </source>
</evidence>
<protein>
    <recommendedName>
        <fullName evidence="2 5">Basal-body rod modification protein FlgD</fullName>
    </recommendedName>
</protein>
<name>A0A347TMZ4_9BACT</name>
<reference evidence="6 9" key="3">
    <citation type="submission" date="2018-08" db="EMBL/GenBank/DDBJ databases">
        <title>Complete genome of the Arcobacter marinus type strain JCM 15502.</title>
        <authorList>
            <person name="Miller W.G."/>
            <person name="Yee E."/>
            <person name="Huynh S."/>
            <person name="Parker C.T."/>
        </authorList>
    </citation>
    <scope>NUCLEOTIDE SEQUENCE [LARGE SCALE GENOMIC DNA]</scope>
    <source>
        <strain evidence="6 9">JCM 15502</strain>
    </source>
</reference>
<evidence type="ECO:0000313" key="8">
    <source>
        <dbReference type="Proteomes" id="UP000224740"/>
    </source>
</evidence>
<dbReference type="InterPro" id="IPR005648">
    <property type="entry name" value="FlgD"/>
</dbReference>
<keyword evidence="8" id="KW-1185">Reference proteome</keyword>
<dbReference type="EMBL" id="CP032101">
    <property type="protein sequence ID" value="AXX87972.1"/>
    <property type="molecule type" value="Genomic_DNA"/>
</dbReference>
<dbReference type="Pfam" id="PF03963">
    <property type="entry name" value="FlgD"/>
    <property type="match status" value="1"/>
</dbReference>
<sequence length="248" mass="27806">MYTGNYTGTYDESKYNQIKNRDNDGYTTRTVKTKSATDASGNSYTTSVSNDKLTNKDFLNLMIQELKLQDPTKPMDSQRMMDSQLQMSTMETNRAMAASMEKLVATFNQTSLSNATNLIGKNIEDVNTDENGVSKAYSVLSVETLNGEMVVKARQILYYEDVVKDADGNRLAYDANGFIYNEEGEKTGQKIVLKNPGEIVVNEDGKPVILDENDEEVAEHDFVYEGNYTPVYSSEISTIPFENITKVF</sequence>
<dbReference type="Proteomes" id="UP000264693">
    <property type="component" value="Chromosome"/>
</dbReference>
<comment type="similarity">
    <text evidence="1 5">Belongs to the FlgD family.</text>
</comment>
<keyword evidence="3 5" id="KW-1005">Bacterial flagellum biogenesis</keyword>
<keyword evidence="6" id="KW-0282">Flagellum</keyword>
<comment type="function">
    <text evidence="4 5">Required for flagellar hook formation. May act as a scaffolding protein.</text>
</comment>
<accession>A0A347TMZ4</accession>
<evidence type="ECO:0000256" key="2">
    <source>
        <dbReference type="ARBA" id="ARBA00016013"/>
    </source>
</evidence>
<dbReference type="EMBL" id="NXAO01000015">
    <property type="protein sequence ID" value="PHO16022.1"/>
    <property type="molecule type" value="Genomic_DNA"/>
</dbReference>